<dbReference type="GO" id="GO:0008017">
    <property type="term" value="F:microtubule binding"/>
    <property type="evidence" value="ECO:0007669"/>
    <property type="project" value="TreeGrafter"/>
</dbReference>
<dbReference type="Proteomes" id="UP000887540">
    <property type="component" value="Unplaced"/>
</dbReference>
<evidence type="ECO:0000256" key="2">
    <source>
        <dbReference type="SAM" id="MobiDB-lite"/>
    </source>
</evidence>
<sequence length="385" mass="44778">MIPGFVSRILAILIGTLYPAYRSYKALKRKDLKEYMKWMMYWTVYALFAFFESISDMFISWLPFYYEFKILFLIYLLCPWTMGASILYRKLVYPWFVRHEDEIERFLEHAKRKTYKRAYNFGTKGLLLAKDIVTTAAVSGQTRIWNQLTRSYSADILIETQQQRDRPAPLGIVEDQVVAVGLIRMGLEEEDEEDEYFDDTPTIDNASQFEFNAAFVSPTGTNSQQPPPPDDVSIETQELQRPDAVTETPLKAPEEEEQEDDQMEAGDSQGVQMDIVKNISTKISPIPVNKRGRPRKVQVEEQHDIDWDQLPLKRDRKRHNKPAELDDSAYESNSIGSASTSVIPQPPPSRRRKPKATEPPRRKRAHEPQQRVPRKRPNMDNHVEF</sequence>
<keyword evidence="3" id="KW-1185">Reference proteome</keyword>
<feature type="region of interest" description="Disordered" evidence="2">
    <location>
        <begin position="217"/>
        <end position="385"/>
    </location>
</feature>
<keyword evidence="1" id="KW-1133">Transmembrane helix</keyword>
<feature type="compositionally biased region" description="Polar residues" evidence="2">
    <location>
        <begin position="330"/>
        <end position="343"/>
    </location>
</feature>
<keyword evidence="1" id="KW-0472">Membrane</keyword>
<evidence type="ECO:0000313" key="3">
    <source>
        <dbReference type="Proteomes" id="UP000887540"/>
    </source>
</evidence>
<evidence type="ECO:0000256" key="1">
    <source>
        <dbReference type="RuleBase" id="RU362006"/>
    </source>
</evidence>
<proteinExistence type="inferred from homology"/>
<evidence type="ECO:0000313" key="4">
    <source>
        <dbReference type="WBParaSite" id="ACRNAN_scaffold9676.g12181.t1"/>
    </source>
</evidence>
<dbReference type="GO" id="GO:0071786">
    <property type="term" value="P:endoplasmic reticulum tubular network organization"/>
    <property type="evidence" value="ECO:0007669"/>
    <property type="project" value="TreeGrafter"/>
</dbReference>
<comment type="subcellular location">
    <subcellularLocation>
        <location evidence="1">Membrane</location>
        <topology evidence="1">Multi-pass membrane protein</topology>
    </subcellularLocation>
</comment>
<feature type="compositionally biased region" description="Basic and acidic residues" evidence="2">
    <location>
        <begin position="297"/>
        <end position="306"/>
    </location>
</feature>
<feature type="compositionally biased region" description="Acidic residues" evidence="2">
    <location>
        <begin position="254"/>
        <end position="264"/>
    </location>
</feature>
<organism evidence="3 4">
    <name type="scientific">Acrobeloides nanus</name>
    <dbReference type="NCBI Taxonomy" id="290746"/>
    <lineage>
        <taxon>Eukaryota</taxon>
        <taxon>Metazoa</taxon>
        <taxon>Ecdysozoa</taxon>
        <taxon>Nematoda</taxon>
        <taxon>Chromadorea</taxon>
        <taxon>Rhabditida</taxon>
        <taxon>Tylenchina</taxon>
        <taxon>Cephalobomorpha</taxon>
        <taxon>Cephaloboidea</taxon>
        <taxon>Cephalobidae</taxon>
        <taxon>Acrobeloides</taxon>
    </lineage>
</organism>
<dbReference type="GO" id="GO:0005881">
    <property type="term" value="C:cytoplasmic microtubule"/>
    <property type="evidence" value="ECO:0007669"/>
    <property type="project" value="TreeGrafter"/>
</dbReference>
<name>A0A914EQ50_9BILA</name>
<dbReference type="Pfam" id="PF03134">
    <property type="entry name" value="TB2_DP1_HVA22"/>
    <property type="match status" value="1"/>
</dbReference>
<dbReference type="PANTHER" id="PTHR12300:SF117">
    <property type="entry name" value="LP05237P-RELATED"/>
    <property type="match status" value="1"/>
</dbReference>
<dbReference type="PANTHER" id="PTHR12300">
    <property type="entry name" value="HVA22-LIKE PROTEINS"/>
    <property type="match status" value="1"/>
</dbReference>
<dbReference type="AlphaFoldDB" id="A0A914EQ50"/>
<keyword evidence="1" id="KW-0812">Transmembrane</keyword>
<dbReference type="InterPro" id="IPR004345">
    <property type="entry name" value="TB2_DP1_HVA22"/>
</dbReference>
<comment type="similarity">
    <text evidence="1">Belongs to the DP1 family.</text>
</comment>
<feature type="transmembrane region" description="Helical" evidence="1">
    <location>
        <begin position="6"/>
        <end position="21"/>
    </location>
</feature>
<dbReference type="GO" id="GO:0005789">
    <property type="term" value="C:endoplasmic reticulum membrane"/>
    <property type="evidence" value="ECO:0007669"/>
    <property type="project" value="TreeGrafter"/>
</dbReference>
<dbReference type="WBParaSite" id="ACRNAN_scaffold9676.g12181.t1">
    <property type="protein sequence ID" value="ACRNAN_scaffold9676.g12181.t1"/>
    <property type="gene ID" value="ACRNAN_scaffold9676.g12181"/>
</dbReference>
<protein>
    <recommendedName>
        <fullName evidence="1">Receptor expression-enhancing protein</fullName>
    </recommendedName>
</protein>
<feature type="transmembrane region" description="Helical" evidence="1">
    <location>
        <begin position="42"/>
        <end position="64"/>
    </location>
</feature>
<reference evidence="4" key="1">
    <citation type="submission" date="2022-11" db="UniProtKB">
        <authorList>
            <consortium name="WormBaseParasite"/>
        </authorList>
    </citation>
    <scope>IDENTIFICATION</scope>
</reference>
<dbReference type="GO" id="GO:0071782">
    <property type="term" value="C:endoplasmic reticulum tubular network"/>
    <property type="evidence" value="ECO:0007669"/>
    <property type="project" value="TreeGrafter"/>
</dbReference>
<accession>A0A914EQ50</accession>